<feature type="compositionally biased region" description="Polar residues" evidence="2">
    <location>
        <begin position="712"/>
        <end position="727"/>
    </location>
</feature>
<dbReference type="AlphaFoldDB" id="A0A8D8QL07"/>
<feature type="region of interest" description="Disordered" evidence="2">
    <location>
        <begin position="708"/>
        <end position="1036"/>
    </location>
</feature>
<feature type="region of interest" description="Disordered" evidence="2">
    <location>
        <begin position="1"/>
        <end position="20"/>
    </location>
</feature>
<feature type="compositionally biased region" description="Basic and acidic residues" evidence="2">
    <location>
        <begin position="1019"/>
        <end position="1032"/>
    </location>
</feature>
<accession>A0A8D8QL07</accession>
<dbReference type="InterPro" id="IPR026306">
    <property type="entry name" value="RSBN1/Dpy-2/CEP530"/>
</dbReference>
<feature type="compositionally biased region" description="Basic residues" evidence="2">
    <location>
        <begin position="881"/>
        <end position="891"/>
    </location>
</feature>
<proteinExistence type="inferred from homology"/>
<dbReference type="EMBL" id="HBUF01363626">
    <property type="protein sequence ID" value="CAG6722338.1"/>
    <property type="molecule type" value="Transcribed_RNA"/>
</dbReference>
<dbReference type="PANTHER" id="PTHR13354">
    <property type="entry name" value="ROUND SPERMATID BASIC PROTEIN 1"/>
    <property type="match status" value="1"/>
</dbReference>
<dbReference type="EMBL" id="HBUF01082738">
    <property type="protein sequence ID" value="CAG6633468.1"/>
    <property type="molecule type" value="Transcribed_RNA"/>
</dbReference>
<reference evidence="3" key="1">
    <citation type="submission" date="2021-05" db="EMBL/GenBank/DDBJ databases">
        <authorList>
            <person name="Alioto T."/>
            <person name="Alioto T."/>
            <person name="Gomez Garrido J."/>
        </authorList>
    </citation>
    <scope>NUCLEOTIDE SEQUENCE</scope>
</reference>
<feature type="compositionally biased region" description="Basic and acidic residues" evidence="2">
    <location>
        <begin position="754"/>
        <end position="782"/>
    </location>
</feature>
<feature type="compositionally biased region" description="Polar residues" evidence="2">
    <location>
        <begin position="153"/>
        <end position="163"/>
    </location>
</feature>
<feature type="compositionally biased region" description="Polar residues" evidence="2">
    <location>
        <begin position="1006"/>
        <end position="1016"/>
    </location>
</feature>
<organism evidence="3">
    <name type="scientific">Cacopsylla melanoneura</name>
    <dbReference type="NCBI Taxonomy" id="428564"/>
    <lineage>
        <taxon>Eukaryota</taxon>
        <taxon>Metazoa</taxon>
        <taxon>Ecdysozoa</taxon>
        <taxon>Arthropoda</taxon>
        <taxon>Hexapoda</taxon>
        <taxon>Insecta</taxon>
        <taxon>Pterygota</taxon>
        <taxon>Neoptera</taxon>
        <taxon>Paraneoptera</taxon>
        <taxon>Hemiptera</taxon>
        <taxon>Sternorrhyncha</taxon>
        <taxon>Psylloidea</taxon>
        <taxon>Psyllidae</taxon>
        <taxon>Psyllinae</taxon>
        <taxon>Cacopsylla</taxon>
    </lineage>
</organism>
<evidence type="ECO:0000256" key="2">
    <source>
        <dbReference type="SAM" id="MobiDB-lite"/>
    </source>
</evidence>
<feature type="compositionally biased region" description="Basic and acidic residues" evidence="2">
    <location>
        <begin position="925"/>
        <end position="960"/>
    </location>
</feature>
<feature type="compositionally biased region" description="Basic and acidic residues" evidence="2">
    <location>
        <begin position="986"/>
        <end position="1004"/>
    </location>
</feature>
<feature type="compositionally biased region" description="Basic and acidic residues" evidence="2">
    <location>
        <begin position="731"/>
        <end position="746"/>
    </location>
</feature>
<feature type="compositionally biased region" description="Basic residues" evidence="2">
    <location>
        <begin position="242"/>
        <end position="267"/>
    </location>
</feature>
<feature type="region of interest" description="Disordered" evidence="2">
    <location>
        <begin position="118"/>
        <end position="270"/>
    </location>
</feature>
<dbReference type="GO" id="GO:0005634">
    <property type="term" value="C:nucleus"/>
    <property type="evidence" value="ECO:0007669"/>
    <property type="project" value="InterPro"/>
</dbReference>
<feature type="compositionally biased region" description="Basic and acidic residues" evidence="2">
    <location>
        <begin position="229"/>
        <end position="241"/>
    </location>
</feature>
<evidence type="ECO:0000256" key="1">
    <source>
        <dbReference type="ARBA" id="ARBA00010560"/>
    </source>
</evidence>
<dbReference type="PANTHER" id="PTHR13354:SF11">
    <property type="entry name" value="LYSINE-SPECIFIC DEMETHYLASE 9"/>
    <property type="match status" value="1"/>
</dbReference>
<name>A0A8D8QL07_9HEMI</name>
<protein>
    <submittedName>
        <fullName evidence="3">Round spermatid basic protein 1-like protein</fullName>
    </submittedName>
</protein>
<comment type="similarity">
    <text evidence="1">Belongs to the round spermatid basic protein 1 family.</text>
</comment>
<feature type="compositionally biased region" description="Basic and acidic residues" evidence="2">
    <location>
        <begin position="187"/>
        <end position="222"/>
    </location>
</feature>
<dbReference type="EMBL" id="HBUF01082741">
    <property type="protein sequence ID" value="CAG6633474.1"/>
    <property type="molecule type" value="Transcribed_RNA"/>
</dbReference>
<dbReference type="EMBL" id="HBUF01082740">
    <property type="protein sequence ID" value="CAG6633472.1"/>
    <property type="molecule type" value="Transcribed_RNA"/>
</dbReference>
<evidence type="ECO:0000313" key="3">
    <source>
        <dbReference type="EMBL" id="CAG6633472.1"/>
    </source>
</evidence>
<feature type="compositionally biased region" description="Basic and acidic residues" evidence="2">
    <location>
        <begin position="792"/>
        <end position="880"/>
    </location>
</feature>
<sequence length="1056" mass="119613">MKDLVAASSESVPCDDTVTSTSTTSEIKINGSLDKLPTETPLQHEAIEKLNNGCHLNSPSHLLSPSPSDIIDTPVISNNQTETVEHKSNANLDLPNGLLNGDIAHVEPEDRIVALECINEEEESPDSTKEEPSSTFCETEPEPVVEQCEVIVNTESEQVTNADVKTEVVEEAKPDDSSQECNVPNVEQKEDTQLKSDSEDKKNSHENKQKRTHEDDQSHSSQRDSGIPSKKERHESQDSKRKSSSHHHSSSSKSRHSHSSSSHHRSRPPPTPYCATCIKEQLNIAGMTIQCHRPGCSHTVGVECSGYKSEQSLATAPCAHSGVEYLKYGHLMRCEIYPNGGATVIHMEQEQIDHLSKREMDELVDEYFKVVFKEDENGHAFNVMGIVHNAASYLPDLLDYMAEYYPNLTVKNAVLGKSSDIETTTFGEYREQVVRTYSSGTFRYGPLNSVSVVGTANEEVGGYFPDFLARLEQNPFLQKTMPWGPLAAAKMKTPMESNDGPILWIRPGEQMVPTAEMTKSSAKTRRRPLINELNNLQLLPRLTEAREYMFEDRTRAHADHVGQAVERITTAAVGVLKSIHAGHDPGVNRVTKDVVAFFAGDFTDLVYKLHIDLHEPPASQCVQWIEDAKLNQLRREGFRFARIQLRDNDIYFLPRNVIHQFRTVSAVTSVAWHVRLKQYYDDPDAYIHTRTVSQLSSRHVYREKGKIDLLNGTGTPSKVNGTPSKVNGSPYKRDHKDSTSNNKDKLSQSATKRKHEDEDKLSAKKIKSQDEVRVQEGGERSSSKSRGSGSSSREEHREKKEDKKEKDREKHKEERKDRDRERDKERDRERDKERDRKRDKERDRERDKDRDREKDKERSRAHSEKHKDREHSDRDKERERSKHKSSSSSHSHHSDKSKPSSSSSSSSNHTPRKYSTESNNSSHLKPTENKEKPHQSSQKDKESERKPAPESKDEKEDDNLTKNVSTSVEKPADCETDENAAIKGGNSEKKMSSVKENKLKDPSVVKKQNVTKSLFQSPVKDENKTPSKKEKLQSTPVNILDQIMADMDKKKISDIY</sequence>
<feature type="compositionally biased region" description="Basic and acidic residues" evidence="2">
    <location>
        <begin position="164"/>
        <end position="176"/>
    </location>
</feature>